<feature type="compositionally biased region" description="Pro residues" evidence="1">
    <location>
        <begin position="118"/>
        <end position="132"/>
    </location>
</feature>
<accession>C5MFX7</accession>
<evidence type="ECO:0000256" key="1">
    <source>
        <dbReference type="SAM" id="MobiDB-lite"/>
    </source>
</evidence>
<feature type="compositionally biased region" description="Low complexity" evidence="1">
    <location>
        <begin position="133"/>
        <end position="162"/>
    </location>
</feature>
<evidence type="ECO:0000313" key="3">
    <source>
        <dbReference type="EMBL" id="EER31240.1"/>
    </source>
</evidence>
<dbReference type="KEGG" id="ctp:CTRG_04970"/>
<organism evidence="3 4">
    <name type="scientific">Candida tropicalis (strain ATCC MYA-3404 / T1)</name>
    <name type="common">Yeast</name>
    <dbReference type="NCBI Taxonomy" id="294747"/>
    <lineage>
        <taxon>Eukaryota</taxon>
        <taxon>Fungi</taxon>
        <taxon>Dikarya</taxon>
        <taxon>Ascomycota</taxon>
        <taxon>Saccharomycotina</taxon>
        <taxon>Pichiomycetes</taxon>
        <taxon>Debaryomycetaceae</taxon>
        <taxon>Candida/Lodderomyces clade</taxon>
        <taxon>Candida</taxon>
    </lineage>
</organism>
<gene>
    <name evidence="3" type="ORF">CTRG_04970</name>
</gene>
<dbReference type="AlphaFoldDB" id="C5MFX7"/>
<dbReference type="HOGENOM" id="CLU_1304712_0_0_1"/>
<evidence type="ECO:0000256" key="2">
    <source>
        <dbReference type="SAM" id="SignalP"/>
    </source>
</evidence>
<feature type="chain" id="PRO_5012903792" description="Extracellular membrane protein CFEM domain-containing protein" evidence="2">
    <location>
        <begin position="16"/>
        <end position="211"/>
    </location>
</feature>
<feature type="signal peptide" evidence="2">
    <location>
        <begin position="1"/>
        <end position="15"/>
    </location>
</feature>
<name>C5MFX7_CANTT</name>
<proteinExistence type="predicted"/>
<dbReference type="RefSeq" id="XP_002550672.1">
    <property type="nucleotide sequence ID" value="XM_002550626.1"/>
</dbReference>
<protein>
    <recommendedName>
        <fullName evidence="5">Extracellular membrane protein CFEM domain-containing protein</fullName>
    </recommendedName>
</protein>
<dbReference type="EMBL" id="GG692401">
    <property type="protein sequence ID" value="EER31240.1"/>
    <property type="molecule type" value="Genomic_DNA"/>
</dbReference>
<evidence type="ECO:0008006" key="5">
    <source>
        <dbReference type="Google" id="ProtNLM"/>
    </source>
</evidence>
<feature type="region of interest" description="Disordered" evidence="1">
    <location>
        <begin position="113"/>
        <end position="162"/>
    </location>
</feature>
<dbReference type="OrthoDB" id="4026080at2759"/>
<evidence type="ECO:0000313" key="4">
    <source>
        <dbReference type="Proteomes" id="UP000002037"/>
    </source>
</evidence>
<reference evidence="3 4" key="1">
    <citation type="journal article" date="2009" name="Nature">
        <title>Evolution of pathogenicity and sexual reproduction in eight Candida genomes.</title>
        <authorList>
            <person name="Butler G."/>
            <person name="Rasmussen M.D."/>
            <person name="Lin M.F."/>
            <person name="Santos M.A."/>
            <person name="Sakthikumar S."/>
            <person name="Munro C.A."/>
            <person name="Rheinbay E."/>
            <person name="Grabherr M."/>
            <person name="Forche A."/>
            <person name="Reedy J.L."/>
            <person name="Agrafioti I."/>
            <person name="Arnaud M.B."/>
            <person name="Bates S."/>
            <person name="Brown A.J."/>
            <person name="Brunke S."/>
            <person name="Costanzo M.C."/>
            <person name="Fitzpatrick D.A."/>
            <person name="de Groot P.W."/>
            <person name="Harris D."/>
            <person name="Hoyer L.L."/>
            <person name="Hube B."/>
            <person name="Klis F.M."/>
            <person name="Kodira C."/>
            <person name="Lennard N."/>
            <person name="Logue M.E."/>
            <person name="Martin R."/>
            <person name="Neiman A.M."/>
            <person name="Nikolaou E."/>
            <person name="Quail M.A."/>
            <person name="Quinn J."/>
            <person name="Santos M.C."/>
            <person name="Schmitzberger F.F."/>
            <person name="Sherlock G."/>
            <person name="Shah P."/>
            <person name="Silverstein K.A."/>
            <person name="Skrzypek M.S."/>
            <person name="Soll D."/>
            <person name="Staggs R."/>
            <person name="Stansfield I."/>
            <person name="Stumpf M.P."/>
            <person name="Sudbery P.E."/>
            <person name="Srikantha T."/>
            <person name="Zeng Q."/>
            <person name="Berman J."/>
            <person name="Berriman M."/>
            <person name="Heitman J."/>
            <person name="Gow N.A."/>
            <person name="Lorenz M.C."/>
            <person name="Birren B.W."/>
            <person name="Kellis M."/>
            <person name="Cuomo C.A."/>
        </authorList>
    </citation>
    <scope>NUCLEOTIDE SEQUENCE [LARGE SCALE GENOMIC DNA]</scope>
    <source>
        <strain evidence="4">ATCC MYA-3404 / T1</strain>
    </source>
</reference>
<dbReference type="VEuPathDB" id="FungiDB:CTRG_04970"/>
<dbReference type="GeneID" id="8299044"/>
<keyword evidence="4" id="KW-1185">Reference proteome</keyword>
<dbReference type="Proteomes" id="UP000002037">
    <property type="component" value="Unassembled WGS sequence"/>
</dbReference>
<sequence>MQFLYCLLSLALVSASVIDVAKKSYDCGGAACVNAAKLLQDQCGERGVSDPKCACGMSDAYFVQLHECSKDCKGLQIEGYTGPNDYKKAYCLQASQDNYLPVSAAALGTTTLASKSAAPPPPPPATPAPAPTPSTTSKPKPTITKSVTKTSTTGKAAAGGKTKAVTTTAKKGVPTGYANVTGAIPRAGGVSIDSGKAVIVTLLGLVAFLLF</sequence>
<keyword evidence="2" id="KW-0732">Signal</keyword>